<comment type="caution">
    <text evidence="1">The sequence shown here is derived from an EMBL/GenBank/DDBJ whole genome shotgun (WGS) entry which is preliminary data.</text>
</comment>
<accession>A0A4S5BGS9</accession>
<dbReference type="Pfam" id="PF05932">
    <property type="entry name" value="CesT"/>
    <property type="match status" value="1"/>
</dbReference>
<dbReference type="RefSeq" id="WP_136407426.1">
    <property type="nucleotide sequence ID" value="NZ_JARXRQ010000006.1"/>
</dbReference>
<dbReference type="Gene3D" id="3.30.1460.10">
    <property type="match status" value="1"/>
</dbReference>
<dbReference type="SUPFAM" id="SSF69635">
    <property type="entry name" value="Type III secretory system chaperone-like"/>
    <property type="match status" value="1"/>
</dbReference>
<dbReference type="AlphaFoldDB" id="A0A4S5BGS9"/>
<dbReference type="EMBL" id="SSWX01000022">
    <property type="protein sequence ID" value="THJ31554.1"/>
    <property type="molecule type" value="Genomic_DNA"/>
</dbReference>
<dbReference type="Proteomes" id="UP000306236">
    <property type="component" value="Unassembled WGS sequence"/>
</dbReference>
<dbReference type="GO" id="GO:0030254">
    <property type="term" value="P:protein secretion by the type III secretion system"/>
    <property type="evidence" value="ECO:0007669"/>
    <property type="project" value="InterPro"/>
</dbReference>
<sequence>MFTTSPANTTSRLLLAQYAHELGHAALPQDASRLNLSIDGRYRVQLRAVDAARVMIRSRLDAVPPAGPARDAALRRIGQMACVSMARSPVACVIDGDEDSFWLHQLSEPQSLQDIDALVGDFVNELAFWVGSLQ</sequence>
<name>A0A4S5BGS9_9BURK</name>
<dbReference type="InterPro" id="IPR010261">
    <property type="entry name" value="Tir_chaperone"/>
</dbReference>
<evidence type="ECO:0000313" key="2">
    <source>
        <dbReference type="Proteomes" id="UP000306236"/>
    </source>
</evidence>
<proteinExistence type="predicted"/>
<keyword evidence="2" id="KW-1185">Reference proteome</keyword>
<reference evidence="1 2" key="1">
    <citation type="submission" date="2019-04" db="EMBL/GenBank/DDBJ databases">
        <title>Lampropedia sp YIM MLB12 draf genome.</title>
        <authorList>
            <person name="Wang Y.-X."/>
        </authorList>
    </citation>
    <scope>NUCLEOTIDE SEQUENCE [LARGE SCALE GENOMIC DNA]</scope>
    <source>
        <strain evidence="1 2">YIM MLB12</strain>
    </source>
</reference>
<evidence type="ECO:0000313" key="1">
    <source>
        <dbReference type="EMBL" id="THJ31554.1"/>
    </source>
</evidence>
<protein>
    <submittedName>
        <fullName evidence="1">Type III secretion system chaperone</fullName>
    </submittedName>
</protein>
<dbReference type="OrthoDB" id="8656441at2"/>
<gene>
    <name evidence="1" type="ORF">E8K88_14665</name>
</gene>
<organism evidence="1 2">
    <name type="scientific">Lampropedia aestuarii</name>
    <dbReference type="NCBI Taxonomy" id="2562762"/>
    <lineage>
        <taxon>Bacteria</taxon>
        <taxon>Pseudomonadati</taxon>
        <taxon>Pseudomonadota</taxon>
        <taxon>Betaproteobacteria</taxon>
        <taxon>Burkholderiales</taxon>
        <taxon>Comamonadaceae</taxon>
        <taxon>Lampropedia</taxon>
    </lineage>
</organism>